<comment type="pathway">
    <text evidence="3">Amino-acid biosynthesis; L-valine biosynthesis; L-valine from pyruvate: step 4/4.</text>
</comment>
<evidence type="ECO:0000256" key="7">
    <source>
        <dbReference type="ARBA" id="ARBA00022898"/>
    </source>
</evidence>
<evidence type="ECO:0000256" key="12">
    <source>
        <dbReference type="RuleBase" id="RU004516"/>
    </source>
</evidence>
<keyword evidence="7 12" id="KW-0663">Pyridoxal phosphate</keyword>
<evidence type="ECO:0000256" key="4">
    <source>
        <dbReference type="ARBA" id="ARBA00005072"/>
    </source>
</evidence>
<keyword evidence="13" id="KW-0032">Aminotransferase</keyword>
<evidence type="ECO:0000313" key="13">
    <source>
        <dbReference type="EMBL" id="MBK1854488.1"/>
    </source>
</evidence>
<evidence type="ECO:0000256" key="2">
    <source>
        <dbReference type="ARBA" id="ARBA00004824"/>
    </source>
</evidence>
<dbReference type="EMBL" id="JAENIG010000003">
    <property type="protein sequence ID" value="MBK1854488.1"/>
    <property type="molecule type" value="Genomic_DNA"/>
</dbReference>
<dbReference type="InterPro" id="IPR050571">
    <property type="entry name" value="Class-IV_PLP-Dep_Aminotrnsfr"/>
</dbReference>
<evidence type="ECO:0000256" key="6">
    <source>
        <dbReference type="ARBA" id="ARBA00013053"/>
    </source>
</evidence>
<sequence>MNEERIVWFNGMLMPDDEVALSPFDLGVANGLGVFETLMAYEGSTPTFDRHYERLKTSAAVMDLAVPVAAELADAIQGVIKANELEGERARVRITLGTGSRPMQSSDDSCDIQDYIFITAVPQPERTDIAELILVPMRCNERSATSGLKSTSYANYLLAYRHARKEGADEAVMMNTMGQLCECSMANLFVVKDGCVFTPPLSSGCLPGVTRGLVMELCQREGIPVEEVELTEDVLFISEEIFITSSGREVQAAKMVDTSLTGPGPITQRLADAYRDIITQSA</sequence>
<dbReference type="Gene3D" id="3.30.470.10">
    <property type="match status" value="1"/>
</dbReference>
<keyword evidence="13" id="KW-0808">Transferase</keyword>
<dbReference type="EC" id="2.6.1.42" evidence="6"/>
<dbReference type="AlphaFoldDB" id="A0AAE2V943"/>
<keyword evidence="14" id="KW-1185">Reference proteome</keyword>
<dbReference type="GO" id="GO:0008652">
    <property type="term" value="P:amino acid biosynthetic process"/>
    <property type="evidence" value="ECO:0007669"/>
    <property type="project" value="UniProtKB-ARBA"/>
</dbReference>
<evidence type="ECO:0000313" key="14">
    <source>
        <dbReference type="Proteomes" id="UP000634206"/>
    </source>
</evidence>
<protein>
    <recommendedName>
        <fullName evidence="6">branched-chain-amino-acid transaminase</fullName>
        <ecNumber evidence="6">2.6.1.42</ecNumber>
    </recommendedName>
</protein>
<dbReference type="SUPFAM" id="SSF56752">
    <property type="entry name" value="D-aminoacid aminotransferase-like PLP-dependent enzymes"/>
    <property type="match status" value="1"/>
</dbReference>
<gene>
    <name evidence="13" type="ORF">JIN83_05930</name>
</gene>
<dbReference type="GO" id="GO:0046394">
    <property type="term" value="P:carboxylic acid biosynthetic process"/>
    <property type="evidence" value="ECO:0007669"/>
    <property type="project" value="UniProtKB-ARBA"/>
</dbReference>
<comment type="catalytic activity">
    <reaction evidence="8">
        <text>L-valine + 2-oxoglutarate = 3-methyl-2-oxobutanoate + L-glutamate</text>
        <dbReference type="Rhea" id="RHEA:24813"/>
        <dbReference type="ChEBI" id="CHEBI:11851"/>
        <dbReference type="ChEBI" id="CHEBI:16810"/>
        <dbReference type="ChEBI" id="CHEBI:29985"/>
        <dbReference type="ChEBI" id="CHEBI:57762"/>
        <dbReference type="EC" id="2.6.1.42"/>
    </reaction>
</comment>
<evidence type="ECO:0000256" key="9">
    <source>
        <dbReference type="ARBA" id="ARBA00048798"/>
    </source>
</evidence>
<reference evidence="13" key="1">
    <citation type="submission" date="2021-01" db="EMBL/GenBank/DDBJ databases">
        <title>Modified the classification status of verrucomicrobia.</title>
        <authorList>
            <person name="Feng X."/>
        </authorList>
    </citation>
    <scope>NUCLEOTIDE SEQUENCE</scope>
    <source>
        <strain evidence="13">5K15</strain>
    </source>
</reference>
<accession>A0AAE2V943</accession>
<dbReference type="Gene3D" id="3.20.10.10">
    <property type="entry name" value="D-amino Acid Aminotransferase, subunit A, domain 2"/>
    <property type="match status" value="1"/>
</dbReference>
<organism evidence="13 14">
    <name type="scientific">Oceaniferula flava</name>
    <dbReference type="NCBI Taxonomy" id="2800421"/>
    <lineage>
        <taxon>Bacteria</taxon>
        <taxon>Pseudomonadati</taxon>
        <taxon>Verrucomicrobiota</taxon>
        <taxon>Verrucomicrobiia</taxon>
        <taxon>Verrucomicrobiales</taxon>
        <taxon>Verrucomicrobiaceae</taxon>
        <taxon>Oceaniferula</taxon>
    </lineage>
</organism>
<evidence type="ECO:0000256" key="5">
    <source>
        <dbReference type="ARBA" id="ARBA00009320"/>
    </source>
</evidence>
<comment type="cofactor">
    <cofactor evidence="1 12">
        <name>pyridoxal 5'-phosphate</name>
        <dbReference type="ChEBI" id="CHEBI:597326"/>
    </cofactor>
</comment>
<evidence type="ECO:0000256" key="8">
    <source>
        <dbReference type="ARBA" id="ARBA00048212"/>
    </source>
</evidence>
<comment type="similarity">
    <text evidence="5 11">Belongs to the class-IV pyridoxal-phosphate-dependent aminotransferase family.</text>
</comment>
<evidence type="ECO:0000256" key="1">
    <source>
        <dbReference type="ARBA" id="ARBA00001933"/>
    </source>
</evidence>
<evidence type="ECO:0000256" key="10">
    <source>
        <dbReference type="ARBA" id="ARBA00049229"/>
    </source>
</evidence>
<dbReference type="PROSITE" id="PS00770">
    <property type="entry name" value="AA_TRANSFER_CLASS_4"/>
    <property type="match status" value="1"/>
</dbReference>
<dbReference type="InterPro" id="IPR001544">
    <property type="entry name" value="Aminotrans_IV"/>
</dbReference>
<dbReference type="RefSeq" id="WP_309489095.1">
    <property type="nucleotide sequence ID" value="NZ_JAENIG010000003.1"/>
</dbReference>
<proteinExistence type="inferred from homology"/>
<dbReference type="FunFam" id="3.20.10.10:FF:000002">
    <property type="entry name" value="D-alanine aminotransferase"/>
    <property type="match status" value="1"/>
</dbReference>
<dbReference type="InterPro" id="IPR036038">
    <property type="entry name" value="Aminotransferase-like"/>
</dbReference>
<comment type="pathway">
    <text evidence="4">Amino-acid biosynthesis; L-leucine biosynthesis; L-leucine from 3-methyl-2-oxobutanoate: step 4/4.</text>
</comment>
<dbReference type="InterPro" id="IPR018300">
    <property type="entry name" value="Aminotrans_IV_CS"/>
</dbReference>
<evidence type="ECO:0000256" key="11">
    <source>
        <dbReference type="RuleBase" id="RU004106"/>
    </source>
</evidence>
<evidence type="ECO:0000256" key="3">
    <source>
        <dbReference type="ARBA" id="ARBA00004931"/>
    </source>
</evidence>
<dbReference type="PANTHER" id="PTHR42743">
    <property type="entry name" value="AMINO-ACID AMINOTRANSFERASE"/>
    <property type="match status" value="1"/>
</dbReference>
<comment type="catalytic activity">
    <reaction evidence="10">
        <text>L-leucine + 2-oxoglutarate = 4-methyl-2-oxopentanoate + L-glutamate</text>
        <dbReference type="Rhea" id="RHEA:18321"/>
        <dbReference type="ChEBI" id="CHEBI:16810"/>
        <dbReference type="ChEBI" id="CHEBI:17865"/>
        <dbReference type="ChEBI" id="CHEBI:29985"/>
        <dbReference type="ChEBI" id="CHEBI:57427"/>
        <dbReference type="EC" id="2.6.1.42"/>
    </reaction>
</comment>
<dbReference type="GO" id="GO:0004084">
    <property type="term" value="F:branched-chain-amino-acid transaminase activity"/>
    <property type="evidence" value="ECO:0007669"/>
    <property type="project" value="UniProtKB-EC"/>
</dbReference>
<dbReference type="GO" id="GO:0005829">
    <property type="term" value="C:cytosol"/>
    <property type="evidence" value="ECO:0007669"/>
    <property type="project" value="TreeGrafter"/>
</dbReference>
<name>A0AAE2V943_9BACT</name>
<dbReference type="InterPro" id="IPR043132">
    <property type="entry name" value="BCAT-like_C"/>
</dbReference>
<dbReference type="Pfam" id="PF01063">
    <property type="entry name" value="Aminotran_4"/>
    <property type="match status" value="1"/>
</dbReference>
<dbReference type="Proteomes" id="UP000634206">
    <property type="component" value="Unassembled WGS sequence"/>
</dbReference>
<dbReference type="InterPro" id="IPR043131">
    <property type="entry name" value="BCAT-like_N"/>
</dbReference>
<dbReference type="PANTHER" id="PTHR42743:SF11">
    <property type="entry name" value="AMINODEOXYCHORISMATE LYASE"/>
    <property type="match status" value="1"/>
</dbReference>
<comment type="catalytic activity">
    <reaction evidence="9">
        <text>L-isoleucine + 2-oxoglutarate = (S)-3-methyl-2-oxopentanoate + L-glutamate</text>
        <dbReference type="Rhea" id="RHEA:24801"/>
        <dbReference type="ChEBI" id="CHEBI:16810"/>
        <dbReference type="ChEBI" id="CHEBI:29985"/>
        <dbReference type="ChEBI" id="CHEBI:35146"/>
        <dbReference type="ChEBI" id="CHEBI:58045"/>
        <dbReference type="EC" id="2.6.1.42"/>
    </reaction>
</comment>
<comment type="caution">
    <text evidence="13">The sequence shown here is derived from an EMBL/GenBank/DDBJ whole genome shotgun (WGS) entry which is preliminary data.</text>
</comment>
<comment type="pathway">
    <text evidence="2">Amino-acid biosynthesis; L-isoleucine biosynthesis; L-isoleucine from 2-oxobutanoate: step 4/4.</text>
</comment>